<protein>
    <submittedName>
        <fullName evidence="2">S-layer homology domain-containing protein</fullName>
    </submittedName>
</protein>
<keyword evidence="3" id="KW-1185">Reference proteome</keyword>
<dbReference type="InterPro" id="IPR051465">
    <property type="entry name" value="Cell_Envelope_Struct_Comp"/>
</dbReference>
<proteinExistence type="predicted"/>
<dbReference type="Proteomes" id="UP000275473">
    <property type="component" value="Unassembled WGS sequence"/>
</dbReference>
<name>A0A3M8P7I0_9BACL</name>
<gene>
    <name evidence="2" type="ORF">EEX84_09195</name>
</gene>
<dbReference type="PROSITE" id="PS51272">
    <property type="entry name" value="SLH"/>
    <property type="match status" value="3"/>
</dbReference>
<evidence type="ECO:0000259" key="1">
    <source>
        <dbReference type="PROSITE" id="PS51272"/>
    </source>
</evidence>
<sequence length="359" mass="38711">MSELGITTGEGESEVTIPYTISNAMAAKNEKSKLVISSAGSSYELPVSVVDGTRIAADLGVTSAELNLVVSMEKVNNETTGGLLSYAVDFKVKVQAPNGESADVTHLGYPVKRSIVTDLELDAASTVGVRVNEDGTVTPVPTYIDGDSTADLFFSSNSAYTLISHSKTFADIDNRGYWGEEFIEKLASKMIVNGKTDEKFSPSIAITRGEFAAVLARGLGLVAEDPNSDEFTDVSTKQGANKNGEIAAVVEAGIVQGYGNGQFGPYDEISRNEAAIMISRAMDFIGSDDIELNEAKKVADFADYRYISEAARPHVERVYQAEYLEGFPEDNTYRSQGDTSRAQTAKILYNFLNSIKFIN</sequence>
<dbReference type="EMBL" id="RIAX01000005">
    <property type="protein sequence ID" value="RNF39636.1"/>
    <property type="molecule type" value="Genomic_DNA"/>
</dbReference>
<reference evidence="2 3" key="1">
    <citation type="journal article" date="2018" name="Int. J. Syst. Evol. Microbiol.">
        <title>Planococcus salinus sp. nov., a moderately halophilic bacterium isolated from a saline-alkali soil.</title>
        <authorList>
            <person name="Gan L."/>
        </authorList>
    </citation>
    <scope>NUCLEOTIDE SEQUENCE [LARGE SCALE GENOMIC DNA]</scope>
    <source>
        <strain evidence="2 3">LCB217</strain>
    </source>
</reference>
<evidence type="ECO:0000313" key="2">
    <source>
        <dbReference type="EMBL" id="RNF39636.1"/>
    </source>
</evidence>
<feature type="domain" description="SLH" evidence="1">
    <location>
        <begin position="166"/>
        <end position="229"/>
    </location>
</feature>
<organism evidence="2 3">
    <name type="scientific">Planococcus salinus</name>
    <dbReference type="NCBI Taxonomy" id="1848460"/>
    <lineage>
        <taxon>Bacteria</taxon>
        <taxon>Bacillati</taxon>
        <taxon>Bacillota</taxon>
        <taxon>Bacilli</taxon>
        <taxon>Bacillales</taxon>
        <taxon>Caryophanaceae</taxon>
        <taxon>Planococcus</taxon>
    </lineage>
</organism>
<dbReference type="Pfam" id="PF00395">
    <property type="entry name" value="SLH"/>
    <property type="match status" value="2"/>
</dbReference>
<feature type="domain" description="SLH" evidence="1">
    <location>
        <begin position="298"/>
        <end position="359"/>
    </location>
</feature>
<accession>A0A3M8P7I0</accession>
<dbReference type="InterPro" id="IPR001119">
    <property type="entry name" value="SLH_dom"/>
</dbReference>
<evidence type="ECO:0000313" key="3">
    <source>
        <dbReference type="Proteomes" id="UP000275473"/>
    </source>
</evidence>
<dbReference type="PANTHER" id="PTHR43308:SF5">
    <property type="entry name" value="S-LAYER PROTEIN _ PEPTIDOGLYCAN ENDO-BETA-N-ACETYLGLUCOSAMINIDASE"/>
    <property type="match status" value="1"/>
</dbReference>
<comment type="caution">
    <text evidence="2">The sequence shown here is derived from an EMBL/GenBank/DDBJ whole genome shotgun (WGS) entry which is preliminary data.</text>
</comment>
<dbReference type="PANTHER" id="PTHR43308">
    <property type="entry name" value="OUTER MEMBRANE PROTEIN ALPHA-RELATED"/>
    <property type="match status" value="1"/>
</dbReference>
<feature type="domain" description="SLH" evidence="1">
    <location>
        <begin position="231"/>
        <end position="292"/>
    </location>
</feature>
<dbReference type="AlphaFoldDB" id="A0A3M8P7I0"/>